<feature type="coiled-coil region" evidence="1">
    <location>
        <begin position="152"/>
        <end position="193"/>
    </location>
</feature>
<organism evidence="3 4">
    <name type="scientific">Fusarium heterosporum</name>
    <dbReference type="NCBI Taxonomy" id="42747"/>
    <lineage>
        <taxon>Eukaryota</taxon>
        <taxon>Fungi</taxon>
        <taxon>Dikarya</taxon>
        <taxon>Ascomycota</taxon>
        <taxon>Pezizomycotina</taxon>
        <taxon>Sordariomycetes</taxon>
        <taxon>Hypocreomycetidae</taxon>
        <taxon>Hypocreales</taxon>
        <taxon>Nectriaceae</taxon>
        <taxon>Fusarium</taxon>
        <taxon>Fusarium heterosporum species complex</taxon>
    </lineage>
</organism>
<accession>A0A8H5T5S4</accession>
<dbReference type="EMBL" id="JAAGWQ010000152">
    <property type="protein sequence ID" value="KAF5663105.1"/>
    <property type="molecule type" value="Genomic_DNA"/>
</dbReference>
<reference evidence="3 4" key="1">
    <citation type="submission" date="2020-05" db="EMBL/GenBank/DDBJ databases">
        <title>Identification and distribution of gene clusters putatively required for synthesis of sphingolipid metabolism inhibitors in phylogenetically diverse species of the filamentous fungus Fusarium.</title>
        <authorList>
            <person name="Kim H.-S."/>
            <person name="Busman M."/>
            <person name="Brown D.W."/>
            <person name="Divon H."/>
            <person name="Uhlig S."/>
            <person name="Proctor R.H."/>
        </authorList>
    </citation>
    <scope>NUCLEOTIDE SEQUENCE [LARGE SCALE GENOMIC DNA]</scope>
    <source>
        <strain evidence="3 4">NRRL 20693</strain>
    </source>
</reference>
<keyword evidence="4" id="KW-1185">Reference proteome</keyword>
<dbReference type="OrthoDB" id="5213630at2759"/>
<dbReference type="Proteomes" id="UP000567885">
    <property type="component" value="Unassembled WGS sequence"/>
</dbReference>
<comment type="caution">
    <text evidence="3">The sequence shown here is derived from an EMBL/GenBank/DDBJ whole genome shotgun (WGS) entry which is preliminary data.</text>
</comment>
<name>A0A8H5T5S4_FUSHE</name>
<protein>
    <submittedName>
        <fullName evidence="3">Uncharacterized protein</fullName>
    </submittedName>
</protein>
<dbReference type="AlphaFoldDB" id="A0A8H5T5S4"/>
<feature type="compositionally biased region" description="Low complexity" evidence="2">
    <location>
        <begin position="61"/>
        <end position="75"/>
    </location>
</feature>
<evidence type="ECO:0000256" key="2">
    <source>
        <dbReference type="SAM" id="MobiDB-lite"/>
    </source>
</evidence>
<proteinExistence type="predicted"/>
<feature type="compositionally biased region" description="Polar residues" evidence="2">
    <location>
        <begin position="1"/>
        <end position="25"/>
    </location>
</feature>
<sequence>MSYWEQTRAQNQPLMQNSPSTQPSSSDKHPTSRLSRAGGNNLSVPATEMNTNTARQPPRTMQEQPVMQQQQQQPAMQPPPMGYAMPGIFFQHQEARVTSFLSNSERMVQTQTSALQQVRNQLANITNSFGNTVGQWLRHPATNEASSLYREIKKSRRRFATVNEQNQQLRSEKEALEKQLAESALALTNAIEERDEQRRLVESANWPGSVKVSDDVIKSKWKQLHYNIRSMARTLAKCPVRLATDRVVIYRLSLIVDKCDKIIADDNYKELIIQAYLWIVVHSQIFKERGNIRDGGHLCGLKTVRDELIELASVADEPGHSGPSIRHVARWSAQGASLFVHFLGRDSKVFKQLLIDETKKLGSFCKIVSRESETGLLLEMKGILETALDLDDMLMSSKAIFWVHWALVEQSDPAHYIANEMEAVAYSKELTPKTSVKFEVSPMLVKMGNADGCNYGSSMVLSKALVVCE</sequence>
<keyword evidence="1" id="KW-0175">Coiled coil</keyword>
<feature type="compositionally biased region" description="Polar residues" evidence="2">
    <location>
        <begin position="32"/>
        <end position="55"/>
    </location>
</feature>
<evidence type="ECO:0000313" key="4">
    <source>
        <dbReference type="Proteomes" id="UP000567885"/>
    </source>
</evidence>
<feature type="region of interest" description="Disordered" evidence="2">
    <location>
        <begin position="1"/>
        <end position="77"/>
    </location>
</feature>
<evidence type="ECO:0000256" key="1">
    <source>
        <dbReference type="SAM" id="Coils"/>
    </source>
</evidence>
<evidence type="ECO:0000313" key="3">
    <source>
        <dbReference type="EMBL" id="KAF5663105.1"/>
    </source>
</evidence>
<gene>
    <name evidence="3" type="ORF">FHETE_7672</name>
</gene>